<gene>
    <name evidence="2" type="ORF">SCP_1702200</name>
</gene>
<dbReference type="Proteomes" id="UP000287166">
    <property type="component" value="Unassembled WGS sequence"/>
</dbReference>
<name>A0A401H649_9APHY</name>
<accession>A0A401H649</accession>
<proteinExistence type="predicted"/>
<evidence type="ECO:0000256" key="1">
    <source>
        <dbReference type="SAM" id="MobiDB-lite"/>
    </source>
</evidence>
<sequence>MGLYVRKSSNIENHPPARQLSSQKLSSKHSTHTTLREVGRRRRTRVTSGVTLSKEAREHAMRRRLEPKVTMRIPIVASDTTNAQDHPPTTLRLPSRLGRPTFHEVSREAMTAIDPDLGEAPMQYIRDNLEAVGARMARVLRGIAADLRNTKELPKEIEITVNELSPDMPTHMLAIHDMRRDQQAKHITLYPIHQIIFAANCPSFPVLPPSMPACPERPGSTITIPVVPLGVPDADMFPVISAYLYSKSHTRLLAALMPCAPPPVEELTPGSDAKRQYARLLAKDFTMHALMRSAMRVNGVWRNACALQVLDSRLWQAIDLAWEIILQAIVLSSGVLPPNPVPVPVPAPAPTVAPALRAQL</sequence>
<evidence type="ECO:0000313" key="2">
    <source>
        <dbReference type="EMBL" id="GBE89894.1"/>
    </source>
</evidence>
<protein>
    <recommendedName>
        <fullName evidence="4">Clp1-like protein</fullName>
    </recommendedName>
</protein>
<dbReference type="OrthoDB" id="2570975at2759"/>
<dbReference type="InParanoid" id="A0A401H649"/>
<evidence type="ECO:0008006" key="4">
    <source>
        <dbReference type="Google" id="ProtNLM"/>
    </source>
</evidence>
<reference evidence="2 3" key="1">
    <citation type="journal article" date="2018" name="Sci. Rep.">
        <title>Genome sequence of the cauliflower mushroom Sparassis crispa (Hanabiratake) and its association with beneficial usage.</title>
        <authorList>
            <person name="Kiyama R."/>
            <person name="Furutani Y."/>
            <person name="Kawaguchi K."/>
            <person name="Nakanishi T."/>
        </authorList>
    </citation>
    <scope>NUCLEOTIDE SEQUENCE [LARGE SCALE GENOMIC DNA]</scope>
</reference>
<dbReference type="RefSeq" id="XP_027620807.1">
    <property type="nucleotide sequence ID" value="XM_027765006.1"/>
</dbReference>
<organism evidence="2 3">
    <name type="scientific">Sparassis crispa</name>
    <dbReference type="NCBI Taxonomy" id="139825"/>
    <lineage>
        <taxon>Eukaryota</taxon>
        <taxon>Fungi</taxon>
        <taxon>Dikarya</taxon>
        <taxon>Basidiomycota</taxon>
        <taxon>Agaricomycotina</taxon>
        <taxon>Agaricomycetes</taxon>
        <taxon>Polyporales</taxon>
        <taxon>Sparassidaceae</taxon>
        <taxon>Sparassis</taxon>
    </lineage>
</organism>
<dbReference type="EMBL" id="BFAD01000017">
    <property type="protein sequence ID" value="GBE89894.1"/>
    <property type="molecule type" value="Genomic_DNA"/>
</dbReference>
<evidence type="ECO:0000313" key="3">
    <source>
        <dbReference type="Proteomes" id="UP000287166"/>
    </source>
</evidence>
<feature type="region of interest" description="Disordered" evidence="1">
    <location>
        <begin position="1"/>
        <end position="49"/>
    </location>
</feature>
<keyword evidence="3" id="KW-1185">Reference proteome</keyword>
<dbReference type="GeneID" id="38786811"/>
<comment type="caution">
    <text evidence="2">The sequence shown here is derived from an EMBL/GenBank/DDBJ whole genome shotgun (WGS) entry which is preliminary data.</text>
</comment>
<dbReference type="AlphaFoldDB" id="A0A401H649"/>